<organism evidence="1 2">
    <name type="scientific">Edwardsiella tarda ATCC 23685</name>
    <dbReference type="NCBI Taxonomy" id="500638"/>
    <lineage>
        <taxon>Bacteria</taxon>
        <taxon>Pseudomonadati</taxon>
        <taxon>Pseudomonadota</taxon>
        <taxon>Gammaproteobacteria</taxon>
        <taxon>Enterobacterales</taxon>
        <taxon>Hafniaceae</taxon>
        <taxon>Edwardsiella</taxon>
    </lineage>
</organism>
<dbReference type="InterPro" id="IPR004375">
    <property type="entry name" value="NanQ/TabA/YiaL"/>
</dbReference>
<accession>D4F6D5</accession>
<reference evidence="1 2" key="1">
    <citation type="submission" date="2010-02" db="EMBL/GenBank/DDBJ databases">
        <authorList>
            <person name="Weinstock G."/>
            <person name="Sodergren E."/>
            <person name="Clifton S."/>
            <person name="Fulton L."/>
            <person name="Fulton B."/>
            <person name="Courtney L."/>
            <person name="Fronick C."/>
            <person name="Harrison M."/>
            <person name="Strong C."/>
            <person name="Farmer C."/>
            <person name="Delahaunty K."/>
            <person name="Markovic C."/>
            <person name="Hall O."/>
            <person name="Minx P."/>
            <person name="Tomlinson C."/>
            <person name="Mitreva M."/>
            <person name="Nelson J."/>
            <person name="Hou S."/>
            <person name="Wollam A."/>
            <person name="Pepin K.H."/>
            <person name="Johnson M."/>
            <person name="Bhonagiri V."/>
            <person name="Zhang X."/>
            <person name="Suruliraj S."/>
            <person name="Warren W."/>
            <person name="Chinwalla A."/>
            <person name="Mardis E.R."/>
            <person name="Wilson R.K."/>
        </authorList>
    </citation>
    <scope>NUCLEOTIDE SEQUENCE [LARGE SCALE GENOMIC DNA]</scope>
    <source>
        <strain evidence="1 2">ATCC 23685</strain>
    </source>
</reference>
<name>D4F6D5_EDWTA</name>
<dbReference type="PANTHER" id="PTHR34986:SF5">
    <property type="entry name" value="N-ACETYLNEURAMINATE ANOMERASE NANQ"/>
    <property type="match status" value="1"/>
</dbReference>
<comment type="caution">
    <text evidence="1">The sequence shown here is derived from an EMBL/GenBank/DDBJ whole genome shotgun (WGS) entry which is preliminary data.</text>
</comment>
<dbReference type="SUPFAM" id="SSF51197">
    <property type="entry name" value="Clavaminate synthase-like"/>
    <property type="match status" value="1"/>
</dbReference>
<proteinExistence type="predicted"/>
<dbReference type="NCBIfam" id="NF040884">
    <property type="entry name" value="acetylneur_anom"/>
    <property type="match status" value="1"/>
</dbReference>
<evidence type="ECO:0000313" key="1">
    <source>
        <dbReference type="EMBL" id="EFE22678.1"/>
    </source>
</evidence>
<dbReference type="HOGENOM" id="CLU_107139_3_1_6"/>
<dbReference type="NCBIfam" id="TIGR00022">
    <property type="entry name" value="YhcH/YjgK/YiaL family protein"/>
    <property type="match status" value="1"/>
</dbReference>
<dbReference type="GO" id="GO:0005829">
    <property type="term" value="C:cytosol"/>
    <property type="evidence" value="ECO:0007669"/>
    <property type="project" value="TreeGrafter"/>
</dbReference>
<dbReference type="InterPro" id="IPR049827">
    <property type="entry name" value="NanQ"/>
</dbReference>
<gene>
    <name evidence="1" type="ORF">EDWATA_02316</name>
</gene>
<dbReference type="Pfam" id="PF04074">
    <property type="entry name" value="DUF386"/>
    <property type="match status" value="1"/>
</dbReference>
<dbReference type="AlphaFoldDB" id="D4F6D5"/>
<evidence type="ECO:0000313" key="2">
    <source>
        <dbReference type="Proteomes" id="UP000003692"/>
    </source>
</evidence>
<dbReference type="Gene3D" id="2.60.120.370">
    <property type="entry name" value="YhcH/YjgK/YiaL"/>
    <property type="match status" value="1"/>
</dbReference>
<protein>
    <submittedName>
        <fullName evidence="1">YhcH/YjgK/YiaL family protein</fullName>
    </submittedName>
</protein>
<sequence length="156" mass="17138">MMMLGDVQGLNEAGLHPQLHAALCRALAATPADKEPGRYALDGDDIFMNVMQLTTQSPQEKAAELHADYIDIQLLLRGEERILYGCVGTARDCEAWHEEEDYQLCQQIAHEQCVTLHPGMFAIFMPGEPHKPGCRVGEAQAIAKVVIKVRASLLAA</sequence>
<dbReference type="Proteomes" id="UP000003692">
    <property type="component" value="Unassembled WGS sequence"/>
</dbReference>
<dbReference type="PANTHER" id="PTHR34986">
    <property type="entry name" value="EVOLVED BETA-GALACTOSIDASE SUBUNIT BETA"/>
    <property type="match status" value="1"/>
</dbReference>
<dbReference type="InterPro" id="IPR037012">
    <property type="entry name" value="NanQ/TabA/YiaL_sf"/>
</dbReference>
<dbReference type="EMBL" id="ADGK01000195">
    <property type="protein sequence ID" value="EFE22678.1"/>
    <property type="molecule type" value="Genomic_DNA"/>
</dbReference>